<feature type="domain" description="Metallo-beta-lactamase" evidence="1">
    <location>
        <begin position="252"/>
        <end position="422"/>
    </location>
</feature>
<dbReference type="AlphaFoldDB" id="A0A077NG87"/>
<dbReference type="PANTHER" id="PTHR15032">
    <property type="entry name" value="N-ACYL-PHOSPHATIDYLETHANOLAMINE-HYDROLYZING PHOSPHOLIPASE D"/>
    <property type="match status" value="1"/>
</dbReference>
<dbReference type="Gene3D" id="3.60.15.10">
    <property type="entry name" value="Ribonuclease Z/Hydroxyacylglutathione hydrolase-like"/>
    <property type="match status" value="1"/>
</dbReference>
<dbReference type="Pfam" id="PF18456">
    <property type="entry name" value="CmlA_N"/>
    <property type="match status" value="1"/>
</dbReference>
<dbReference type="InterPro" id="IPR001279">
    <property type="entry name" value="Metallo-B-lactamas"/>
</dbReference>
<reference evidence="2" key="1">
    <citation type="submission" date="2013-07" db="EMBL/GenBank/DDBJ databases">
        <title>Sub-species coevolution in mutualistic symbiosis.</title>
        <authorList>
            <person name="Murfin K."/>
            <person name="Klassen J."/>
            <person name="Lee M."/>
            <person name="Forst S."/>
            <person name="Stock P."/>
            <person name="Goodrich-Blair H."/>
        </authorList>
    </citation>
    <scope>NUCLEOTIDE SEQUENCE [LARGE SCALE GENOMIC DNA]</scope>
    <source>
        <strain evidence="2">Puntauvense</strain>
    </source>
</reference>
<dbReference type="SUPFAM" id="SSF56281">
    <property type="entry name" value="Metallo-hydrolase/oxidoreductase"/>
    <property type="match status" value="1"/>
</dbReference>
<evidence type="ECO:0000259" key="1">
    <source>
        <dbReference type="SMART" id="SM00849"/>
    </source>
</evidence>
<dbReference type="GO" id="GO:0005737">
    <property type="term" value="C:cytoplasm"/>
    <property type="evidence" value="ECO:0007669"/>
    <property type="project" value="TreeGrafter"/>
</dbReference>
<dbReference type="InterPro" id="IPR036866">
    <property type="entry name" value="RibonucZ/Hydroxyglut_hydro"/>
</dbReference>
<protein>
    <submittedName>
        <fullName evidence="2">Thioester reductase</fullName>
        <ecNumber evidence="2">1.2.1.31</ecNumber>
    </submittedName>
</protein>
<proteinExistence type="predicted"/>
<sequence>MSSKLYLKPNTILEPLLWNWHAWSHLMSPLTASMHIKNRHLRVMKRFIEAGSKPEVKNQKFEGGPVVQLDGAFVNDVEKLLNKTLDECQELLALAEGIEDASQKVLQPAGKTLEPLYDSLQPAIKGLVELVYNLNFQPGLKFYESLVWQDYYSTEPQSIAFSQINSDHRPFILGTPVLQTDKNLVVKLPFASSIIDDIQRSTCDGIDQQTLIDQLQLEPTQLDSLMNFFSTEPIATRNQRYSGDGVRIRYYGHACLLIENKDTSILIDPLISYDYSSSIERFTYSDLPDQIDYVLITHAHQDHFSIETLLKIRHRVKHIVVPRNDRGELIDPSLKRILEHLNFKNVIELEEMDQIPLPGGEITAIPFIGEHAELDIQTKLVYNVRLHGRSYFAGADLNNFDGDIYRRAFRTLGNIEVVFIGMECDGGPIHWLYGPLITRDYDKEATRTRTLSGSDCAKATELIEHIDAKHAYVYSMGEEPWLNYIMNIDYSPEALQIIESDRFIQQNQQKGLFSRRLFGKDEWIFS</sequence>
<comment type="caution">
    <text evidence="2">The sequence shown here is derived from an EMBL/GenBank/DDBJ whole genome shotgun (WGS) entry which is preliminary data.</text>
</comment>
<organism evidence="2">
    <name type="scientific">Xenorhabdus bovienii str. puntauvense</name>
    <dbReference type="NCBI Taxonomy" id="1398201"/>
    <lineage>
        <taxon>Bacteria</taxon>
        <taxon>Pseudomonadati</taxon>
        <taxon>Pseudomonadota</taxon>
        <taxon>Gammaproteobacteria</taxon>
        <taxon>Enterobacterales</taxon>
        <taxon>Morganellaceae</taxon>
        <taxon>Xenorhabdus</taxon>
    </lineage>
</organism>
<gene>
    <name evidence="2" type="ORF">XBP1_260006</name>
</gene>
<dbReference type="Pfam" id="PF13483">
    <property type="entry name" value="Lactamase_B_3"/>
    <property type="match status" value="1"/>
</dbReference>
<dbReference type="EC" id="1.2.1.31" evidence="2"/>
<dbReference type="GO" id="GO:0004043">
    <property type="term" value="F:L-aminoadipate-semialdehyde dehydrogenase [NAD(P)+] activity"/>
    <property type="evidence" value="ECO:0007669"/>
    <property type="project" value="UniProtKB-EC"/>
</dbReference>
<keyword evidence="2" id="KW-0560">Oxidoreductase</keyword>
<evidence type="ECO:0000313" key="2">
    <source>
        <dbReference type="EMBL" id="CDG97393.1"/>
    </source>
</evidence>
<dbReference type="EMBL" id="CBSW010000179">
    <property type="protein sequence ID" value="CDG97393.1"/>
    <property type="molecule type" value="Genomic_DNA"/>
</dbReference>
<dbReference type="Proteomes" id="UP000028511">
    <property type="component" value="Unassembled WGS sequence"/>
</dbReference>
<dbReference type="InterPro" id="IPR041141">
    <property type="entry name" value="CmlA_N"/>
</dbReference>
<accession>A0A077NG87</accession>
<dbReference type="SMART" id="SM00849">
    <property type="entry name" value="Lactamase_B"/>
    <property type="match status" value="1"/>
</dbReference>
<dbReference type="RefSeq" id="WP_038212717.1">
    <property type="nucleotide sequence ID" value="NZ_CAWLWN010000025.1"/>
</dbReference>
<dbReference type="PANTHER" id="PTHR15032:SF4">
    <property type="entry name" value="N-ACYL-PHOSPHATIDYLETHANOLAMINE-HYDROLYZING PHOSPHOLIPASE D"/>
    <property type="match status" value="1"/>
</dbReference>
<name>A0A077NG87_XENBV</name>
<dbReference type="HOGENOM" id="CLU_516704_0_0_6"/>